<dbReference type="InterPro" id="IPR009057">
    <property type="entry name" value="Homeodomain-like_sf"/>
</dbReference>
<dbReference type="GO" id="GO:0003700">
    <property type="term" value="F:DNA-binding transcription factor activity"/>
    <property type="evidence" value="ECO:0007669"/>
    <property type="project" value="TreeGrafter"/>
</dbReference>
<evidence type="ECO:0000259" key="6">
    <source>
        <dbReference type="PROSITE" id="PS50977"/>
    </source>
</evidence>
<dbReference type="OrthoDB" id="277085at2"/>
<dbReference type="PANTHER" id="PTHR30055:SF148">
    <property type="entry name" value="TETR-FAMILY TRANSCRIPTIONAL REGULATOR"/>
    <property type="match status" value="1"/>
</dbReference>
<evidence type="ECO:0000256" key="1">
    <source>
        <dbReference type="ARBA" id="ARBA00023015"/>
    </source>
</evidence>
<keyword evidence="8" id="KW-1185">Reference proteome</keyword>
<dbReference type="SUPFAM" id="SSF48498">
    <property type="entry name" value="Tetracyclin repressor-like, C-terminal domain"/>
    <property type="match status" value="1"/>
</dbReference>
<dbReference type="Proteomes" id="UP000290365">
    <property type="component" value="Chromosome"/>
</dbReference>
<feature type="DNA-binding region" description="H-T-H motif" evidence="4">
    <location>
        <begin position="70"/>
        <end position="89"/>
    </location>
</feature>
<feature type="compositionally biased region" description="Basic and acidic residues" evidence="5">
    <location>
        <begin position="24"/>
        <end position="36"/>
    </location>
</feature>
<evidence type="ECO:0000256" key="4">
    <source>
        <dbReference type="PROSITE-ProRule" id="PRU00335"/>
    </source>
</evidence>
<evidence type="ECO:0000313" key="7">
    <source>
        <dbReference type="EMBL" id="QBD77076.1"/>
    </source>
</evidence>
<dbReference type="PANTHER" id="PTHR30055">
    <property type="entry name" value="HTH-TYPE TRANSCRIPTIONAL REGULATOR RUTR"/>
    <property type="match status" value="1"/>
</dbReference>
<dbReference type="AlphaFoldDB" id="A0A4P6JQN6"/>
<dbReference type="Gene3D" id="1.10.357.10">
    <property type="entry name" value="Tetracycline Repressor, domain 2"/>
    <property type="match status" value="1"/>
</dbReference>
<keyword evidence="1" id="KW-0805">Transcription regulation</keyword>
<dbReference type="EMBL" id="CP035758">
    <property type="protein sequence ID" value="QBD77076.1"/>
    <property type="molecule type" value="Genomic_DNA"/>
</dbReference>
<dbReference type="Pfam" id="PF00440">
    <property type="entry name" value="TetR_N"/>
    <property type="match status" value="1"/>
</dbReference>
<gene>
    <name evidence="7" type="ORF">EPA93_14105</name>
</gene>
<reference evidence="7 8" key="1">
    <citation type="submission" date="2019-01" db="EMBL/GenBank/DDBJ databases">
        <title>Ktedonosporobacter rubrisoli SCAWS-G2.</title>
        <authorList>
            <person name="Huang Y."/>
            <person name="Yan B."/>
        </authorList>
    </citation>
    <scope>NUCLEOTIDE SEQUENCE [LARGE SCALE GENOMIC DNA]</scope>
    <source>
        <strain evidence="7 8">SCAWS-G2</strain>
    </source>
</reference>
<dbReference type="InterPro" id="IPR050109">
    <property type="entry name" value="HTH-type_TetR-like_transc_reg"/>
</dbReference>
<feature type="domain" description="HTH tetR-type" evidence="6">
    <location>
        <begin position="47"/>
        <end position="107"/>
    </location>
</feature>
<keyword evidence="2 4" id="KW-0238">DNA-binding</keyword>
<feature type="region of interest" description="Disordered" evidence="5">
    <location>
        <begin position="24"/>
        <end position="46"/>
    </location>
</feature>
<evidence type="ECO:0000313" key="8">
    <source>
        <dbReference type="Proteomes" id="UP000290365"/>
    </source>
</evidence>
<dbReference type="Pfam" id="PF16859">
    <property type="entry name" value="TetR_C_11"/>
    <property type="match status" value="1"/>
</dbReference>
<dbReference type="InterPro" id="IPR011075">
    <property type="entry name" value="TetR_C"/>
</dbReference>
<dbReference type="PROSITE" id="PS50977">
    <property type="entry name" value="HTH_TETR_2"/>
    <property type="match status" value="1"/>
</dbReference>
<dbReference type="Gene3D" id="1.10.10.60">
    <property type="entry name" value="Homeodomain-like"/>
    <property type="match status" value="1"/>
</dbReference>
<dbReference type="InterPro" id="IPR036271">
    <property type="entry name" value="Tet_transcr_reg_TetR-rel_C_sf"/>
</dbReference>
<sequence length="229" mass="26084">MQVACIKIQRNRKKRKEVDIMESAYRESSTETNHRDGARRRPGGRSTRIRTAVLQATMSMLRERGLEGLNVAEIAATIGIPESTIYRHWRSREELVVATALAHMDETIQLPDTGSLRSDIQIFLQDSASFLQSTEGQLFTRSMFATMNRTESQVRQEYWMSRFSHTGLLIQRAIERGEVAPETDPNVIMTALIGALYVRLLVLDAPLDAAFLRQLELMLLDGILQKRHL</sequence>
<accession>A0A4P6JQN6</accession>
<dbReference type="InterPro" id="IPR001647">
    <property type="entry name" value="HTH_TetR"/>
</dbReference>
<dbReference type="SUPFAM" id="SSF46689">
    <property type="entry name" value="Homeodomain-like"/>
    <property type="match status" value="1"/>
</dbReference>
<dbReference type="PRINTS" id="PR00455">
    <property type="entry name" value="HTHTETR"/>
</dbReference>
<dbReference type="KEGG" id="kbs:EPA93_14105"/>
<protein>
    <submittedName>
        <fullName evidence="7">TetR/AcrR family transcriptional regulator</fullName>
    </submittedName>
</protein>
<evidence type="ECO:0000256" key="2">
    <source>
        <dbReference type="ARBA" id="ARBA00023125"/>
    </source>
</evidence>
<evidence type="ECO:0000256" key="5">
    <source>
        <dbReference type="SAM" id="MobiDB-lite"/>
    </source>
</evidence>
<name>A0A4P6JQN6_KTERU</name>
<keyword evidence="3" id="KW-0804">Transcription</keyword>
<evidence type="ECO:0000256" key="3">
    <source>
        <dbReference type="ARBA" id="ARBA00023163"/>
    </source>
</evidence>
<dbReference type="GO" id="GO:0000976">
    <property type="term" value="F:transcription cis-regulatory region binding"/>
    <property type="evidence" value="ECO:0007669"/>
    <property type="project" value="TreeGrafter"/>
</dbReference>
<proteinExistence type="predicted"/>
<organism evidence="7 8">
    <name type="scientific">Ktedonosporobacter rubrisoli</name>
    <dbReference type="NCBI Taxonomy" id="2509675"/>
    <lineage>
        <taxon>Bacteria</taxon>
        <taxon>Bacillati</taxon>
        <taxon>Chloroflexota</taxon>
        <taxon>Ktedonobacteria</taxon>
        <taxon>Ktedonobacterales</taxon>
        <taxon>Ktedonosporobacteraceae</taxon>
        <taxon>Ktedonosporobacter</taxon>
    </lineage>
</organism>